<proteinExistence type="predicted"/>
<dbReference type="AlphaFoldDB" id="A0A1L3FP11"/>
<sequence length="70" mass="7959">MRYAMSLRAPGVLPLNKEVDWTIGERPEVARYLAMVHLLWCATITSSTRLTRRTLAREAASYHVYHEAGA</sequence>
<organism evidence="1 2">
    <name type="scientific">Bradyrhizobium japonicum</name>
    <dbReference type="NCBI Taxonomy" id="375"/>
    <lineage>
        <taxon>Bacteria</taxon>
        <taxon>Pseudomonadati</taxon>
        <taxon>Pseudomonadota</taxon>
        <taxon>Alphaproteobacteria</taxon>
        <taxon>Hyphomicrobiales</taxon>
        <taxon>Nitrobacteraceae</taxon>
        <taxon>Bradyrhizobium</taxon>
    </lineage>
</organism>
<gene>
    <name evidence="1" type="ORF">BKD09_42085</name>
</gene>
<dbReference type="RefSeq" id="WP_155795438.1">
    <property type="nucleotide sequence ID" value="NZ_CP017637.1"/>
</dbReference>
<name>A0A1L3FP11_BRAJP</name>
<protein>
    <submittedName>
        <fullName evidence="1">Uncharacterized protein</fullName>
    </submittedName>
</protein>
<accession>A0A1L3FP11</accession>
<reference evidence="1 2" key="1">
    <citation type="submission" date="2016-11" db="EMBL/GenBank/DDBJ databases">
        <title>Complete Genome Sequence of Bradyrhizobium sp. strain J5, an isolated from soybean nodule in Hokkaido.</title>
        <authorList>
            <person name="Kanehara K."/>
        </authorList>
    </citation>
    <scope>NUCLEOTIDE SEQUENCE [LARGE SCALE GENOMIC DNA]</scope>
    <source>
        <strain evidence="1 2">J5</strain>
    </source>
</reference>
<evidence type="ECO:0000313" key="1">
    <source>
        <dbReference type="EMBL" id="APG14932.1"/>
    </source>
</evidence>
<dbReference type="Proteomes" id="UP000181962">
    <property type="component" value="Chromosome"/>
</dbReference>
<dbReference type="EMBL" id="CP017637">
    <property type="protein sequence ID" value="APG14932.1"/>
    <property type="molecule type" value="Genomic_DNA"/>
</dbReference>
<dbReference type="OrthoDB" id="9814204at2"/>
<evidence type="ECO:0000313" key="2">
    <source>
        <dbReference type="Proteomes" id="UP000181962"/>
    </source>
</evidence>